<dbReference type="PROSITE" id="PS50055">
    <property type="entry name" value="TYR_PHOSPHATASE_PTP"/>
    <property type="match status" value="2"/>
</dbReference>
<evidence type="ECO:0000259" key="5">
    <source>
        <dbReference type="PROSITE" id="PS50055"/>
    </source>
</evidence>
<protein>
    <recommendedName>
        <fullName evidence="1">protein-tyrosine-phosphatase</fullName>
        <ecNumber evidence="1">3.1.3.48</ecNumber>
    </recommendedName>
</protein>
<dbReference type="PROSITE" id="PS50056">
    <property type="entry name" value="TYR_PHOSPHATASE_2"/>
    <property type="match status" value="2"/>
</dbReference>
<dbReference type="Pfam" id="PF00102">
    <property type="entry name" value="Y_phosphatase"/>
    <property type="match status" value="2"/>
</dbReference>
<dbReference type="SUPFAM" id="SSF52799">
    <property type="entry name" value="(Phosphotyrosine protein) phosphatases II"/>
    <property type="match status" value="2"/>
</dbReference>
<evidence type="ECO:0000256" key="4">
    <source>
        <dbReference type="SAM" id="Phobius"/>
    </source>
</evidence>
<organism evidence="7 8">
    <name type="scientific">Pygocentrus nattereri</name>
    <name type="common">Red-bellied piranha</name>
    <dbReference type="NCBI Taxonomy" id="42514"/>
    <lineage>
        <taxon>Eukaryota</taxon>
        <taxon>Metazoa</taxon>
        <taxon>Chordata</taxon>
        <taxon>Craniata</taxon>
        <taxon>Vertebrata</taxon>
        <taxon>Euteleostomi</taxon>
        <taxon>Actinopterygii</taxon>
        <taxon>Neopterygii</taxon>
        <taxon>Teleostei</taxon>
        <taxon>Ostariophysi</taxon>
        <taxon>Characiformes</taxon>
        <taxon>Characoidei</taxon>
        <taxon>Pygocentrus</taxon>
    </lineage>
</organism>
<feature type="domain" description="Tyrosine-protein phosphatase" evidence="5">
    <location>
        <begin position="176"/>
        <end position="419"/>
    </location>
</feature>
<evidence type="ECO:0000256" key="1">
    <source>
        <dbReference type="ARBA" id="ARBA00013064"/>
    </source>
</evidence>
<dbReference type="Gene3D" id="3.90.190.10">
    <property type="entry name" value="Protein tyrosine phosphatase superfamily"/>
    <property type="match status" value="2"/>
</dbReference>
<keyword evidence="2" id="KW-0378">Hydrolase</keyword>
<evidence type="ECO:0000313" key="7">
    <source>
        <dbReference type="Ensembl" id="ENSPNAP00000054197.1"/>
    </source>
</evidence>
<dbReference type="InterPro" id="IPR003595">
    <property type="entry name" value="Tyr_Pase_cat"/>
</dbReference>
<reference evidence="7" key="3">
    <citation type="submission" date="2025-09" db="UniProtKB">
        <authorList>
            <consortium name="Ensembl"/>
        </authorList>
    </citation>
    <scope>IDENTIFICATION</scope>
</reference>
<feature type="region of interest" description="Disordered" evidence="3">
    <location>
        <begin position="752"/>
        <end position="821"/>
    </location>
</feature>
<keyword evidence="2" id="KW-0904">Protein phosphatase</keyword>
<accession>A0AAR2JVB3</accession>
<dbReference type="CDD" id="cd14558">
    <property type="entry name" value="R-PTP-C-2"/>
    <property type="match status" value="1"/>
</dbReference>
<dbReference type="Proteomes" id="UP001501920">
    <property type="component" value="Chromosome 15"/>
</dbReference>
<keyword evidence="8" id="KW-1185">Reference proteome</keyword>
<feature type="domain" description="Tyrosine specific protein phosphatases" evidence="6">
    <location>
        <begin position="634"/>
        <end position="714"/>
    </location>
</feature>
<dbReference type="SMART" id="SM00194">
    <property type="entry name" value="PTPc"/>
    <property type="match status" value="2"/>
</dbReference>
<dbReference type="GO" id="GO:0004725">
    <property type="term" value="F:protein tyrosine phosphatase activity"/>
    <property type="evidence" value="ECO:0007669"/>
    <property type="project" value="UniProtKB-EC"/>
</dbReference>
<feature type="transmembrane region" description="Helical" evidence="4">
    <location>
        <begin position="132"/>
        <end position="155"/>
    </location>
</feature>
<reference evidence="7 8" key="1">
    <citation type="submission" date="2020-10" db="EMBL/GenBank/DDBJ databases">
        <title>Pygocentrus nattereri (red-bellied piranha) genome, fPygNat1, primary haplotype.</title>
        <authorList>
            <person name="Myers G."/>
            <person name="Meyer A."/>
            <person name="Karagic N."/>
            <person name="Pippel M."/>
            <person name="Winkler S."/>
            <person name="Tracey A."/>
            <person name="Wood J."/>
            <person name="Formenti G."/>
            <person name="Howe K."/>
            <person name="Fedrigo O."/>
            <person name="Jarvis E.D."/>
        </authorList>
    </citation>
    <scope>NUCLEOTIDE SEQUENCE [LARGE SCALE GENOMIC DNA]</scope>
</reference>
<keyword evidence="4" id="KW-0472">Membrane</keyword>
<dbReference type="PANTHER" id="PTHR19134">
    <property type="entry name" value="RECEPTOR-TYPE TYROSINE-PROTEIN PHOSPHATASE"/>
    <property type="match status" value="1"/>
</dbReference>
<sequence length="821" mass="94162">MSKSSLFSLLLIGPNISKPEARFISSNAFRVNCTLFKWNGGNGMFHAEIFPASDKGIYKNETCFFIFDNLNYLTTYKVEVFIIHLGLFQCAVHKVKAPAVLGFLVFLIILTSIALLFVLYKIYLLKRKQLRSVLWLTYPFTWDMLILYDFLYQFLNFIHTLLYTYKKKIADEGRLFMEEFQSIPRIFSNYTVKEAKKAENQSKNRYVDILPCRLNNQQMQCGFLMVYIFNLICGPKEETIGDFWRMTWEQNTSIIVMVTRCEEGNKNKCAQYWPSAERETEIFDDFVVKIKGEENCPDYIIRRLSVMNRKEKTPEREVTHIQFTSWPDHGVPGDPGLLLKLRRRVNSFKNVFSGPIVTHCSAGVGRTGTYICIDAMIESLEAEGRVDIYGYVAKLRRQRCLMVQVEAQYVLIHTALIEYNQFGETEISLTDFHSVVNTLRQKEGNEPSLLEMEFQKIPKFKNWRTSNTASTEENKKKNRNSSVVPYDFNRVLIKLEEDISNGSDAEEDEDYSSDEEDEIPTKYINASYMDGYWCPKGLIAAQGPLSDTVADFLQMLYQHRVKTVVMLSDCTENGQEFCSQYWNDEKKEFGEMVVEVKETDTFPTYIRRSLEIHHTTAQYQFLKWEGNELPPNPCDLIDMMKSIRQNGGYKNSQENRGAPVVTHCNDGSSRSGIFCALWNILDSADTEKLVDVFQVSKHLRKERQGMITSLEQYQFLYAALEVAFPVQNGEVKKSATTPDTVQVINEQTALMSATTEDQEVAESSQQVEQKADAEPTEAAKPTEPTEPMKPAETTMTSESSEQTEKAPSESPTNGPAVSVEV</sequence>
<dbReference type="GeneTree" id="ENSGT00940000159457"/>
<dbReference type="InterPro" id="IPR000387">
    <property type="entry name" value="Tyr_Pase_dom"/>
</dbReference>
<feature type="transmembrane region" description="Helical" evidence="4">
    <location>
        <begin position="99"/>
        <end position="120"/>
    </location>
</feature>
<keyword evidence="4" id="KW-1133">Transmembrane helix</keyword>
<gene>
    <name evidence="7" type="primary">PTPRC</name>
</gene>
<feature type="domain" description="Tyrosine specific protein phosphatases" evidence="6">
    <location>
        <begin position="339"/>
        <end position="410"/>
    </location>
</feature>
<feature type="domain" description="Tyrosine-protein phosphatase" evidence="5">
    <location>
        <begin position="450"/>
        <end position="723"/>
    </location>
</feature>
<dbReference type="InterPro" id="IPR050348">
    <property type="entry name" value="Protein-Tyr_Phosphatase"/>
</dbReference>
<evidence type="ECO:0000256" key="2">
    <source>
        <dbReference type="ARBA" id="ARBA00022912"/>
    </source>
</evidence>
<dbReference type="PANTHER" id="PTHR19134:SF539">
    <property type="entry name" value="RECEPTOR-TYPE TYROSINE-PROTEIN PHOSPHATASE C"/>
    <property type="match status" value="1"/>
</dbReference>
<keyword evidence="4" id="KW-0812">Transmembrane</keyword>
<dbReference type="AlphaFoldDB" id="A0AAR2JVB3"/>
<evidence type="ECO:0000256" key="3">
    <source>
        <dbReference type="SAM" id="MobiDB-lite"/>
    </source>
</evidence>
<evidence type="ECO:0000313" key="8">
    <source>
        <dbReference type="Proteomes" id="UP001501920"/>
    </source>
</evidence>
<reference evidence="7" key="2">
    <citation type="submission" date="2025-08" db="UniProtKB">
        <authorList>
            <consortium name="Ensembl"/>
        </authorList>
    </citation>
    <scope>IDENTIFICATION</scope>
</reference>
<dbReference type="SMART" id="SM00404">
    <property type="entry name" value="PTPc_motif"/>
    <property type="match status" value="2"/>
</dbReference>
<evidence type="ECO:0000259" key="6">
    <source>
        <dbReference type="PROSITE" id="PS50056"/>
    </source>
</evidence>
<dbReference type="FunFam" id="3.90.190.10:FF:000042">
    <property type="entry name" value="receptor-type tyrosine-protein phosphatase C isoform X1"/>
    <property type="match status" value="1"/>
</dbReference>
<dbReference type="InterPro" id="IPR000242">
    <property type="entry name" value="PTP_cat"/>
</dbReference>
<proteinExistence type="predicted"/>
<dbReference type="PRINTS" id="PR00700">
    <property type="entry name" value="PRTYPHPHTASE"/>
</dbReference>
<dbReference type="EC" id="3.1.3.48" evidence="1"/>
<name>A0AAR2JVB3_PYGNA</name>
<dbReference type="InterPro" id="IPR029021">
    <property type="entry name" value="Prot-tyrosine_phosphatase-like"/>
</dbReference>
<dbReference type="FunFam" id="3.90.190.10:FF:000185">
    <property type="entry name" value="Predicted protein"/>
    <property type="match status" value="1"/>
</dbReference>
<dbReference type="Ensembl" id="ENSPNAT00000084712.1">
    <property type="protein sequence ID" value="ENSPNAP00000054197.1"/>
    <property type="gene ID" value="ENSPNAG00000013739.2"/>
</dbReference>